<evidence type="ECO:0000256" key="8">
    <source>
        <dbReference type="SAM" id="MobiDB-lite"/>
    </source>
</evidence>
<evidence type="ECO:0000256" key="7">
    <source>
        <dbReference type="ARBA" id="ARBA00023288"/>
    </source>
</evidence>
<accession>A0A0K2SHV4</accession>
<protein>
    <recommendedName>
        <fullName evidence="13">Spore germination protein KC</fullName>
    </recommendedName>
</protein>
<dbReference type="EMBL" id="AP014924">
    <property type="protein sequence ID" value="BAS26655.1"/>
    <property type="molecule type" value="Genomic_DNA"/>
</dbReference>
<dbReference type="Gene3D" id="3.30.300.210">
    <property type="entry name" value="Nutrient germinant receptor protein C, domain 3"/>
    <property type="match status" value="1"/>
</dbReference>
<keyword evidence="5" id="KW-0472">Membrane</keyword>
<name>A0A0K2SHV4_LIMPI</name>
<dbReference type="RefSeq" id="WP_068134532.1">
    <property type="nucleotide sequence ID" value="NZ_AP014924.1"/>
</dbReference>
<keyword evidence="6" id="KW-0564">Palmitate</keyword>
<dbReference type="InterPro" id="IPR057336">
    <property type="entry name" value="GerAC_N"/>
</dbReference>
<evidence type="ECO:0000256" key="5">
    <source>
        <dbReference type="ARBA" id="ARBA00023136"/>
    </source>
</evidence>
<reference evidence="12" key="1">
    <citation type="submission" date="2015-07" db="EMBL/GenBank/DDBJ databases">
        <title>Complete genome sequence and phylogenetic analysis of Limnochorda pilosa.</title>
        <authorList>
            <person name="Watanabe M."/>
            <person name="Kojima H."/>
            <person name="Fukui M."/>
        </authorList>
    </citation>
    <scope>NUCLEOTIDE SEQUENCE [LARGE SCALE GENOMIC DNA]</scope>
    <source>
        <strain evidence="12">HC45</strain>
    </source>
</reference>
<comment type="similarity">
    <text evidence="2">Belongs to the GerABKC lipoprotein family.</text>
</comment>
<dbReference type="PROSITE" id="PS51257">
    <property type="entry name" value="PROKAR_LIPOPROTEIN"/>
    <property type="match status" value="1"/>
</dbReference>
<dbReference type="Pfam" id="PF25198">
    <property type="entry name" value="Spore_GerAC_N"/>
    <property type="match status" value="1"/>
</dbReference>
<dbReference type="Pfam" id="PF05504">
    <property type="entry name" value="Spore_GerAC"/>
    <property type="match status" value="1"/>
</dbReference>
<evidence type="ECO:0000259" key="10">
    <source>
        <dbReference type="Pfam" id="PF25198"/>
    </source>
</evidence>
<dbReference type="InterPro" id="IPR046953">
    <property type="entry name" value="Spore_GerAC-like_C"/>
</dbReference>
<evidence type="ECO:0000256" key="3">
    <source>
        <dbReference type="ARBA" id="ARBA00022544"/>
    </source>
</evidence>
<dbReference type="GO" id="GO:0016020">
    <property type="term" value="C:membrane"/>
    <property type="evidence" value="ECO:0007669"/>
    <property type="project" value="UniProtKB-SubCell"/>
</dbReference>
<feature type="compositionally biased region" description="Gly residues" evidence="8">
    <location>
        <begin position="209"/>
        <end position="221"/>
    </location>
</feature>
<evidence type="ECO:0000313" key="12">
    <source>
        <dbReference type="Proteomes" id="UP000065807"/>
    </source>
</evidence>
<dbReference type="InterPro" id="IPR038501">
    <property type="entry name" value="Spore_GerAC_C_sf"/>
</dbReference>
<evidence type="ECO:0000259" key="9">
    <source>
        <dbReference type="Pfam" id="PF05504"/>
    </source>
</evidence>
<feature type="region of interest" description="Disordered" evidence="8">
    <location>
        <begin position="204"/>
        <end position="224"/>
    </location>
</feature>
<dbReference type="STRING" id="1555112.LIP_0798"/>
<dbReference type="GO" id="GO:0009847">
    <property type="term" value="P:spore germination"/>
    <property type="evidence" value="ECO:0007669"/>
    <property type="project" value="InterPro"/>
</dbReference>
<evidence type="ECO:0000256" key="4">
    <source>
        <dbReference type="ARBA" id="ARBA00022729"/>
    </source>
</evidence>
<comment type="subcellular location">
    <subcellularLocation>
        <location evidence="1">Membrane</location>
        <topology evidence="1">Lipid-anchor</topology>
    </subcellularLocation>
</comment>
<reference evidence="12" key="2">
    <citation type="journal article" date="2016" name="Int. J. Syst. Evol. Microbiol.">
        <title>Complete genome sequence and cell structure of Limnochorda pilosa, a Gram-negative spore-former within the phylum Firmicutes.</title>
        <authorList>
            <person name="Watanabe M."/>
            <person name="Kojima H."/>
            <person name="Fukui M."/>
        </authorList>
    </citation>
    <scope>NUCLEOTIDE SEQUENCE [LARGE SCALE GENOMIC DNA]</scope>
    <source>
        <strain evidence="12">HC45</strain>
    </source>
</reference>
<proteinExistence type="inferred from homology"/>
<dbReference type="AlphaFoldDB" id="A0A0K2SHV4"/>
<dbReference type="InterPro" id="IPR008844">
    <property type="entry name" value="Spore_GerAC-like"/>
</dbReference>
<feature type="domain" description="Spore germination protein N-terminal" evidence="10">
    <location>
        <begin position="19"/>
        <end position="195"/>
    </location>
</feature>
<dbReference type="PANTHER" id="PTHR35789">
    <property type="entry name" value="SPORE GERMINATION PROTEIN B3"/>
    <property type="match status" value="1"/>
</dbReference>
<keyword evidence="7" id="KW-0449">Lipoprotein</keyword>
<dbReference type="KEGG" id="lpil:LIP_0798"/>
<evidence type="ECO:0000256" key="2">
    <source>
        <dbReference type="ARBA" id="ARBA00007886"/>
    </source>
</evidence>
<feature type="region of interest" description="Disordered" evidence="8">
    <location>
        <begin position="401"/>
        <end position="435"/>
    </location>
</feature>
<keyword evidence="3" id="KW-0309">Germination</keyword>
<sequence length="435" mass="46190">MRRLLPFVLVALLAGGCWDRLEVNDLALATGMAVDVGDALPYRLSIQVILPRQVGGPAGSGMGGGGGGGLAEGQTVALFSKEGRSLTEALASLQQELSRRIRLGHTGFIVLGEKLARRGIADVIGLFATNRDVRLRTPVLVTEGEGLAVLRAQPALESVPGVVVEELQDFGLLPRATVGTLADQLGREGVEPITARLAAVPALRPSATEGGGGGGGGGGGPSPIRQELRLTGAALFKGDRLVGFVGPQEARAILWVKNQIREANITAFPPEGGAVTARVIRAVTKLDVRMTPAGPEAVLKVRGIDDVAENSARLDLTDTVVVRRVESLLERTLAARIRRGVEAAQRLNADVLGFGFALYKSDPEGWRERWSKEWDQLFPQVRFRPQVDLEVRRIGLVPEPVNEPEVPFRHYPAGEPGQVPEGASDLPPGGGPPRD</sequence>
<evidence type="ECO:0000256" key="6">
    <source>
        <dbReference type="ARBA" id="ARBA00023139"/>
    </source>
</evidence>
<keyword evidence="12" id="KW-1185">Reference proteome</keyword>
<dbReference type="OrthoDB" id="9816067at2"/>
<evidence type="ECO:0000256" key="1">
    <source>
        <dbReference type="ARBA" id="ARBA00004635"/>
    </source>
</evidence>
<keyword evidence="4" id="KW-0732">Signal</keyword>
<dbReference type="NCBIfam" id="TIGR02887">
    <property type="entry name" value="spore_ger_x_C"/>
    <property type="match status" value="1"/>
</dbReference>
<evidence type="ECO:0008006" key="13">
    <source>
        <dbReference type="Google" id="ProtNLM"/>
    </source>
</evidence>
<organism evidence="11 12">
    <name type="scientific">Limnochorda pilosa</name>
    <dbReference type="NCBI Taxonomy" id="1555112"/>
    <lineage>
        <taxon>Bacteria</taxon>
        <taxon>Bacillati</taxon>
        <taxon>Bacillota</taxon>
        <taxon>Limnochordia</taxon>
        <taxon>Limnochordales</taxon>
        <taxon>Limnochordaceae</taxon>
        <taxon>Limnochorda</taxon>
    </lineage>
</organism>
<gene>
    <name evidence="11" type="ORF">LIP_0798</name>
</gene>
<feature type="domain" description="Spore germination GerAC-like C-terminal" evidence="9">
    <location>
        <begin position="231"/>
        <end position="395"/>
    </location>
</feature>
<dbReference type="PANTHER" id="PTHR35789:SF1">
    <property type="entry name" value="SPORE GERMINATION PROTEIN B3"/>
    <property type="match status" value="1"/>
</dbReference>
<evidence type="ECO:0000313" key="11">
    <source>
        <dbReference type="EMBL" id="BAS26655.1"/>
    </source>
</evidence>
<dbReference type="Proteomes" id="UP000065807">
    <property type="component" value="Chromosome"/>
</dbReference>